<dbReference type="EC" id="2.5.1.18" evidence="3"/>
<evidence type="ECO:0000313" key="3">
    <source>
        <dbReference type="EMBL" id="MBB3996337.1"/>
    </source>
</evidence>
<keyword evidence="3" id="KW-0808">Transferase</keyword>
<name>A0A7W6E7U4_9HYPH</name>
<dbReference type="InterPro" id="IPR004045">
    <property type="entry name" value="Glutathione_S-Trfase_N"/>
</dbReference>
<dbReference type="SUPFAM" id="SSF47616">
    <property type="entry name" value="GST C-terminal domain-like"/>
    <property type="match status" value="1"/>
</dbReference>
<dbReference type="Gene3D" id="1.20.1050.10">
    <property type="match status" value="1"/>
</dbReference>
<comment type="caution">
    <text evidence="3">The sequence shown here is derived from an EMBL/GenBank/DDBJ whole genome shotgun (WGS) entry which is preliminary data.</text>
</comment>
<dbReference type="InterPro" id="IPR036249">
    <property type="entry name" value="Thioredoxin-like_sf"/>
</dbReference>
<evidence type="ECO:0000259" key="2">
    <source>
        <dbReference type="PROSITE" id="PS50405"/>
    </source>
</evidence>
<feature type="domain" description="GST C-terminal" evidence="2">
    <location>
        <begin position="85"/>
        <end position="207"/>
    </location>
</feature>
<dbReference type="InterPro" id="IPR010987">
    <property type="entry name" value="Glutathione-S-Trfase_C-like"/>
</dbReference>
<organism evidence="3 4">
    <name type="scientific">Aureimonas pseudogalii</name>
    <dbReference type="NCBI Taxonomy" id="1744844"/>
    <lineage>
        <taxon>Bacteria</taxon>
        <taxon>Pseudomonadati</taxon>
        <taxon>Pseudomonadota</taxon>
        <taxon>Alphaproteobacteria</taxon>
        <taxon>Hyphomicrobiales</taxon>
        <taxon>Aurantimonadaceae</taxon>
        <taxon>Aureimonas</taxon>
    </lineage>
</organism>
<dbReference type="PANTHER" id="PTHR44051">
    <property type="entry name" value="GLUTATHIONE S-TRANSFERASE-RELATED"/>
    <property type="match status" value="1"/>
</dbReference>
<dbReference type="InterPro" id="IPR040079">
    <property type="entry name" value="Glutathione_S-Trfase"/>
</dbReference>
<dbReference type="SFLD" id="SFLDG00358">
    <property type="entry name" value="Main_(cytGST)"/>
    <property type="match status" value="1"/>
</dbReference>
<dbReference type="Proteomes" id="UP000542776">
    <property type="component" value="Unassembled WGS sequence"/>
</dbReference>
<feature type="domain" description="GST N-terminal" evidence="1">
    <location>
        <begin position="1"/>
        <end position="83"/>
    </location>
</feature>
<dbReference type="InterPro" id="IPR004046">
    <property type="entry name" value="GST_C"/>
</dbReference>
<dbReference type="EMBL" id="JACIEK010000001">
    <property type="protein sequence ID" value="MBB3996337.1"/>
    <property type="molecule type" value="Genomic_DNA"/>
</dbReference>
<dbReference type="PROSITE" id="PS50405">
    <property type="entry name" value="GST_CTER"/>
    <property type="match status" value="1"/>
</dbReference>
<sequence length="207" mass="22740">MIPTIHGMLDSGNCYKPRLLMALTGRAFRHSEVSTRDGSTRTAAFLARNPAGQCPLLELEDGRMLAESDAILVYLGEGTAFARDEPFERAQMLRWMFFEQNAHEGTVAVRRSLTVYPERAAAATPERMAQTLAGGTAALAVMERHLAQAEYFGGDRPSLADIALYPYTASAPEGGFDLGPLPAVRRWLARIEALPGYRPREWTPEAA</sequence>
<dbReference type="SUPFAM" id="SSF52833">
    <property type="entry name" value="Thioredoxin-like"/>
    <property type="match status" value="1"/>
</dbReference>
<dbReference type="InterPro" id="IPR036282">
    <property type="entry name" value="Glutathione-S-Trfase_C_sf"/>
</dbReference>
<evidence type="ECO:0000313" key="4">
    <source>
        <dbReference type="Proteomes" id="UP000542776"/>
    </source>
</evidence>
<dbReference type="Pfam" id="PF00043">
    <property type="entry name" value="GST_C"/>
    <property type="match status" value="1"/>
</dbReference>
<reference evidence="3 4" key="1">
    <citation type="submission" date="2020-08" db="EMBL/GenBank/DDBJ databases">
        <title>Genomic Encyclopedia of Type Strains, Phase IV (KMG-IV): sequencing the most valuable type-strain genomes for metagenomic binning, comparative biology and taxonomic classification.</title>
        <authorList>
            <person name="Goeker M."/>
        </authorList>
    </citation>
    <scope>NUCLEOTIDE SEQUENCE [LARGE SCALE GENOMIC DNA]</scope>
    <source>
        <strain evidence="3 4">DSM 102238</strain>
    </source>
</reference>
<proteinExistence type="predicted"/>
<keyword evidence="4" id="KW-1185">Reference proteome</keyword>
<dbReference type="PROSITE" id="PS50404">
    <property type="entry name" value="GST_NTER"/>
    <property type="match status" value="1"/>
</dbReference>
<accession>A0A7W6E7U4</accession>
<dbReference type="Pfam" id="PF13409">
    <property type="entry name" value="GST_N_2"/>
    <property type="match status" value="1"/>
</dbReference>
<dbReference type="SFLD" id="SFLDS00019">
    <property type="entry name" value="Glutathione_Transferase_(cytos"/>
    <property type="match status" value="1"/>
</dbReference>
<protein>
    <submittedName>
        <fullName evidence="3">Glutathione S-transferase</fullName>
        <ecNumber evidence="3">2.5.1.18</ecNumber>
    </submittedName>
</protein>
<dbReference type="Gene3D" id="3.40.30.10">
    <property type="entry name" value="Glutaredoxin"/>
    <property type="match status" value="1"/>
</dbReference>
<dbReference type="CDD" id="cd03056">
    <property type="entry name" value="GST_N_4"/>
    <property type="match status" value="1"/>
</dbReference>
<evidence type="ECO:0000259" key="1">
    <source>
        <dbReference type="PROSITE" id="PS50404"/>
    </source>
</evidence>
<gene>
    <name evidence="3" type="ORF">GGR04_000158</name>
</gene>
<dbReference type="AlphaFoldDB" id="A0A7W6E7U4"/>
<dbReference type="GO" id="GO:0004364">
    <property type="term" value="F:glutathione transferase activity"/>
    <property type="evidence" value="ECO:0007669"/>
    <property type="project" value="UniProtKB-EC"/>
</dbReference>
<dbReference type="PANTHER" id="PTHR44051:SF2">
    <property type="entry name" value="HYPOTHETICAL GLUTATHIONE S-TRANSFERASE LIKE PROTEIN"/>
    <property type="match status" value="1"/>
</dbReference>